<evidence type="ECO:0000256" key="3">
    <source>
        <dbReference type="ARBA" id="ARBA00022777"/>
    </source>
</evidence>
<feature type="compositionally biased region" description="Acidic residues" evidence="6">
    <location>
        <begin position="432"/>
        <end position="469"/>
    </location>
</feature>
<keyword evidence="3 9" id="KW-0418">Kinase</keyword>
<dbReference type="InterPro" id="IPR008271">
    <property type="entry name" value="Ser/Thr_kinase_AS"/>
</dbReference>
<dbReference type="GO" id="GO:0004694">
    <property type="term" value="F:eukaryotic translation initiation factor 2alpha kinase activity"/>
    <property type="evidence" value="ECO:0007669"/>
    <property type="project" value="TreeGrafter"/>
</dbReference>
<dbReference type="VEuPathDB" id="TriTrypDB:BSAL_46960"/>
<feature type="compositionally biased region" description="Low complexity" evidence="6">
    <location>
        <begin position="470"/>
        <end position="497"/>
    </location>
</feature>
<feature type="domain" description="RWD" evidence="8">
    <location>
        <begin position="23"/>
        <end position="173"/>
    </location>
</feature>
<feature type="region of interest" description="Disordered" evidence="6">
    <location>
        <begin position="651"/>
        <end position="674"/>
    </location>
</feature>
<dbReference type="PROSITE" id="PS50011">
    <property type="entry name" value="PROTEIN_KINASE_DOM"/>
    <property type="match status" value="1"/>
</dbReference>
<dbReference type="Proteomes" id="UP000051952">
    <property type="component" value="Unassembled WGS sequence"/>
</dbReference>
<keyword evidence="2" id="KW-0547">Nucleotide-binding</keyword>
<reference evidence="10" key="1">
    <citation type="submission" date="2015-09" db="EMBL/GenBank/DDBJ databases">
        <authorList>
            <consortium name="Pathogen Informatics"/>
        </authorList>
    </citation>
    <scope>NUCLEOTIDE SEQUENCE [LARGE SCALE GENOMIC DNA]</scope>
    <source>
        <strain evidence="10">Lake Konstanz</strain>
    </source>
</reference>
<dbReference type="PANTHER" id="PTHR11042">
    <property type="entry name" value="EUKARYOTIC TRANSLATION INITIATION FACTOR 2-ALPHA KINASE EIF2-ALPHA KINASE -RELATED"/>
    <property type="match status" value="1"/>
</dbReference>
<organism evidence="9 10">
    <name type="scientific">Bodo saltans</name>
    <name type="common">Flagellated protozoan</name>
    <dbReference type="NCBI Taxonomy" id="75058"/>
    <lineage>
        <taxon>Eukaryota</taxon>
        <taxon>Discoba</taxon>
        <taxon>Euglenozoa</taxon>
        <taxon>Kinetoplastea</taxon>
        <taxon>Metakinetoplastina</taxon>
        <taxon>Eubodonida</taxon>
        <taxon>Bodonidae</taxon>
        <taxon>Bodo</taxon>
    </lineage>
</organism>
<dbReference type="InterPro" id="IPR000719">
    <property type="entry name" value="Prot_kinase_dom"/>
</dbReference>
<dbReference type="Gene3D" id="1.10.510.10">
    <property type="entry name" value="Transferase(Phosphotransferase) domain 1"/>
    <property type="match status" value="1"/>
</dbReference>
<accession>A0A0S4JRQ9</accession>
<dbReference type="GO" id="GO:0005524">
    <property type="term" value="F:ATP binding"/>
    <property type="evidence" value="ECO:0007669"/>
    <property type="project" value="UniProtKB-KW"/>
</dbReference>
<evidence type="ECO:0000259" key="8">
    <source>
        <dbReference type="PROSITE" id="PS50908"/>
    </source>
</evidence>
<name>A0A0S4JRQ9_BODSA</name>
<protein>
    <submittedName>
        <fullName evidence="9">Protein kinase, putative</fullName>
    </submittedName>
</protein>
<dbReference type="PANTHER" id="PTHR11042:SF136">
    <property type="entry name" value="EIF-2-ALPHA KINASE GCN2"/>
    <property type="match status" value="1"/>
</dbReference>
<sequence length="1649" mass="177215">MKKTIVLNNAGSTNTFDESLIHDELEVVQSIYPHACVQLPTTSATSSSPHASFGGLTMDIPVQWSATSTASKVTIAVELVHGYPFVLPNLSVDVHVNTSARQARGNRKGEQQASLPVSDSISDISTVATWDVEAIVQSRLMASVREAISAAISAGQPCLLQLLAHVEDFFSQDPTAATTSAHLSTVPSSPPQDSGATSSKKSVAFLAPSSTTAPAASSISDESFRSQQKQLRRLAALTLHLTQKCCELYSKDSAEEANDNFVFLKQYLTDEVSIVPKEINEKWDARKMLKAGFSTFVDTAEENDDVRLCLKWFWGTSHPNASSLGNAAGNSSGGGDASAFTFDQRFSHDFIQQRRVGAGGFAPVFICRKIIDGKLYAVKKVAVLTHQSARALREVQMLAALDHENIVRYYDAWAEPGVDKDLESFVDAIEDEAEECEESDESTLDEESSEYDQEEDVDSSDESVEDDSESSSSEELHLPPSSHKPSSGYRSAAASFFDSDDDDSHTEDKSSRNGCSNGSTPALGSATPTTAPSSTRGGRDDVRVRQSSTSDNSSKHGTAQQQQSHRLFTDGQRGASSSSFHHRYRTLYIQMELCQAATLRHLIDSGKLLEENGGEQLAASIFRQLLMVVAHVHAQQVVHRDLKPDNVLFQQQQASSHQKSANAASPNQQRSGAPDVSFGAIKVADFGLARSMPKALLRSRSADMDDLASSEGGGISPISNGAGSFFQLRGAGSFDESTPPRVQVTTNCGTVLYCAPEQADGSTYDIKVDDYSVGMIALEMWLAVAGRDFRERFIILNQVTRSQGLLPMWFQQWRPKIAEIISSLIQVNPRKRSTCDAILARQDLPGEPAEVSQALHTIAQFGPKMTSRVFQRLEEHAIANFRRRPVPPSSLDSLKQTSLRVQRLLEMTATLHCGTPLPFLETLLPLAPPLKQLASSVGNVALMDDSGKFFLSSTFPHLSVASYLSAHRGSFHEDSFSFVYNNKSSRPSFNFGTLLSPTTMDVVLQPVLYALDVVSSIEVSEGSKMIITLFTRSDRCQSTMSFEDESLADGAHAEHHDAVHQQGPSAGIPPRTRQHVASTEDLRDYLSSHEQDFSPDDLHDLKKMAHAVFSALPQLYSSTSAMPLIFISSQWGLDDDAPVDLNMLTGVSISWEVMTSSCIQASTTSAANAATTVAPLSSSSPSGAPESKKRNHTSTKKPSAPSTPSMNARDTVLASMIAAASTRGGDAPSCTTLIAVGCHLLPFAALFNPYHDTHAFMVTLDIASLQSVTRRVLRNVLSSNTVLDGVVVSTGDGATSTAASDAPSVGIAPGTVVPTAAALQTTSASSLSTVSSSGVTSEVIVLLTKLWAAGHRVFPRSKLSSKDIVGFKETSLSRQHSWWITEALKLLWIPSVVSNKANRHEVRYEVHLESLVKDVRTIMAAAASAPGSSNPHHHHHHHLATGGHSVAPLLLGGGAVVGGVSGALPLLNGATNVGVIVNGITTTFSIPTSMKVDFTGREDSSAVQEARESLMTIMGHAQHSTILAVLCTSSEVRRCFSDFLDSYERSVAPGAASSGPSPGDGSSCMISPSLVPRSGGVGVQAFMDWLRRHFLSSVMCLIPVFCLADKRMELLVHPQRLKQLVRGKCDPSNGRKNGGDKNGSGGKRGKNNS</sequence>
<evidence type="ECO:0000259" key="7">
    <source>
        <dbReference type="PROSITE" id="PS50011"/>
    </source>
</evidence>
<dbReference type="InterPro" id="IPR011009">
    <property type="entry name" value="Kinase-like_dom_sf"/>
</dbReference>
<dbReference type="GO" id="GO:0005634">
    <property type="term" value="C:nucleus"/>
    <property type="evidence" value="ECO:0007669"/>
    <property type="project" value="TreeGrafter"/>
</dbReference>
<feature type="domain" description="Protein kinase" evidence="7">
    <location>
        <begin position="350"/>
        <end position="844"/>
    </location>
</feature>
<keyword evidence="1" id="KW-0808">Transferase</keyword>
<evidence type="ECO:0000256" key="1">
    <source>
        <dbReference type="ARBA" id="ARBA00022679"/>
    </source>
</evidence>
<dbReference type="GO" id="GO:0005829">
    <property type="term" value="C:cytosol"/>
    <property type="evidence" value="ECO:0007669"/>
    <property type="project" value="TreeGrafter"/>
</dbReference>
<evidence type="ECO:0000313" key="10">
    <source>
        <dbReference type="Proteomes" id="UP000051952"/>
    </source>
</evidence>
<feature type="region of interest" description="Disordered" evidence="6">
    <location>
        <begin position="181"/>
        <end position="200"/>
    </location>
</feature>
<keyword evidence="10" id="KW-1185">Reference proteome</keyword>
<evidence type="ECO:0000256" key="5">
    <source>
        <dbReference type="ARBA" id="ARBA00037982"/>
    </source>
</evidence>
<dbReference type="SMART" id="SM00220">
    <property type="entry name" value="S_TKc"/>
    <property type="match status" value="1"/>
</dbReference>
<feature type="compositionally biased region" description="Low complexity" evidence="6">
    <location>
        <begin position="651"/>
        <end position="665"/>
    </location>
</feature>
<feature type="region of interest" description="Disordered" evidence="6">
    <location>
        <begin position="1051"/>
        <end position="1075"/>
    </location>
</feature>
<evidence type="ECO:0000256" key="4">
    <source>
        <dbReference type="ARBA" id="ARBA00022840"/>
    </source>
</evidence>
<dbReference type="Gene3D" id="3.30.200.20">
    <property type="entry name" value="Phosphorylase Kinase, domain 1"/>
    <property type="match status" value="1"/>
</dbReference>
<feature type="region of interest" description="Disordered" evidence="6">
    <location>
        <begin position="1623"/>
        <end position="1649"/>
    </location>
</feature>
<dbReference type="Gene3D" id="3.10.110.10">
    <property type="entry name" value="Ubiquitin Conjugating Enzyme"/>
    <property type="match status" value="1"/>
</dbReference>
<comment type="similarity">
    <text evidence="5">Belongs to the protein kinase superfamily. Ser/Thr protein kinase family. GCN2 subfamily.</text>
</comment>
<dbReference type="InterPro" id="IPR016135">
    <property type="entry name" value="UBQ-conjugating_enzyme/RWD"/>
</dbReference>
<feature type="region of interest" description="Disordered" evidence="6">
    <location>
        <begin position="1172"/>
        <end position="1207"/>
    </location>
</feature>
<gene>
    <name evidence="9" type="ORF">BSAL_46960</name>
</gene>
<dbReference type="InterPro" id="IPR050339">
    <property type="entry name" value="CC_SR_Kinase"/>
</dbReference>
<evidence type="ECO:0000256" key="2">
    <source>
        <dbReference type="ARBA" id="ARBA00022741"/>
    </source>
</evidence>
<proteinExistence type="inferred from homology"/>
<dbReference type="OrthoDB" id="1405469at2759"/>
<dbReference type="Pfam" id="PF00069">
    <property type="entry name" value="Pkinase"/>
    <property type="match status" value="3"/>
</dbReference>
<feature type="compositionally biased region" description="Low complexity" evidence="6">
    <location>
        <begin position="519"/>
        <end position="536"/>
    </location>
</feature>
<dbReference type="SUPFAM" id="SSF56112">
    <property type="entry name" value="Protein kinase-like (PK-like)"/>
    <property type="match status" value="1"/>
</dbReference>
<evidence type="ECO:0000256" key="6">
    <source>
        <dbReference type="SAM" id="MobiDB-lite"/>
    </source>
</evidence>
<dbReference type="InterPro" id="IPR006575">
    <property type="entry name" value="RWD_dom"/>
</dbReference>
<feature type="region of interest" description="Disordered" evidence="6">
    <location>
        <begin position="432"/>
        <end position="576"/>
    </location>
</feature>
<feature type="compositionally biased region" description="Low complexity" evidence="6">
    <location>
        <begin position="1196"/>
        <end position="1205"/>
    </location>
</feature>
<evidence type="ECO:0000313" key="9">
    <source>
        <dbReference type="EMBL" id="CUG94193.1"/>
    </source>
</evidence>
<dbReference type="PROSITE" id="PS00108">
    <property type="entry name" value="PROTEIN_KINASE_ST"/>
    <property type="match status" value="1"/>
</dbReference>
<feature type="compositionally biased region" description="Low complexity" evidence="6">
    <location>
        <begin position="1172"/>
        <end position="1185"/>
    </location>
</feature>
<feature type="compositionally biased region" description="Polar residues" evidence="6">
    <location>
        <begin position="545"/>
        <end position="566"/>
    </location>
</feature>
<dbReference type="PROSITE" id="PS50908">
    <property type="entry name" value="RWD"/>
    <property type="match status" value="1"/>
</dbReference>
<dbReference type="SUPFAM" id="SSF54495">
    <property type="entry name" value="UBC-like"/>
    <property type="match status" value="1"/>
</dbReference>
<keyword evidence="4" id="KW-0067">ATP-binding</keyword>
<dbReference type="EMBL" id="CYKH01002224">
    <property type="protein sequence ID" value="CUG94193.1"/>
    <property type="molecule type" value="Genomic_DNA"/>
</dbReference>